<dbReference type="RefSeq" id="WP_058484654.1">
    <property type="nucleotide sequence ID" value="NZ_CAAAII010000012.1"/>
</dbReference>
<keyword evidence="3" id="KW-1185">Reference proteome</keyword>
<evidence type="ECO:0000313" key="2">
    <source>
        <dbReference type="EMBL" id="KTD61121.1"/>
    </source>
</evidence>
<dbReference type="Pfam" id="PF16074">
    <property type="entry name" value="PilW"/>
    <property type="match status" value="1"/>
</dbReference>
<evidence type="ECO:0000313" key="3">
    <source>
        <dbReference type="Proteomes" id="UP000054877"/>
    </source>
</evidence>
<dbReference type="InterPro" id="IPR032092">
    <property type="entry name" value="PilW"/>
</dbReference>
<dbReference type="OrthoDB" id="5296662at2"/>
<name>A0A0W0YW67_LEGSP</name>
<accession>A0A0W0YW67</accession>
<feature type="transmembrane region" description="Helical" evidence="1">
    <location>
        <begin position="12"/>
        <end position="35"/>
    </location>
</feature>
<sequence length="358" mass="37334">MNRQGYRDRGFSIVEMMVGTFVGLLLSLAIVLIYVSQSRLYKTSNSQAGMQSAKNAIANLLTPVVRSAGFMGCGSFTTVLSNLNAGGSPPLGTINTSQATIAGYDGGTSSIAITQHNASNSTSASNWTPSLDASLVGNVQRFNDVLVVLGASYGDLPVGVTAISPGSSTFTIQGTNGMTITSGGYGAISDCLKTSVFKITGVTGTTIDHSAGGGTMNNASSSFAVNFPVGSQFVPLRQTAFFVGQGPGGESALMRATLSGTTWTVEPMIPGVQLMKIQYGIGSNGIVTRYVPASSVTSWAQVYSIRIGFILQGKPLSGSDDDTNPTQYNVLNIPVTVPADNRLRHVFEMTIHLRNAIS</sequence>
<dbReference type="EMBL" id="LNYX01000034">
    <property type="protein sequence ID" value="KTD61121.1"/>
    <property type="molecule type" value="Genomic_DNA"/>
</dbReference>
<dbReference type="AlphaFoldDB" id="A0A0W0YW67"/>
<keyword evidence="1" id="KW-1133">Transmembrane helix</keyword>
<dbReference type="STRING" id="452.Lspi_2741"/>
<keyword evidence="1" id="KW-0812">Transmembrane</keyword>
<reference evidence="2 3" key="1">
    <citation type="submission" date="2015-11" db="EMBL/GenBank/DDBJ databases">
        <title>Genomic analysis of 38 Legionella species identifies large and diverse effector repertoires.</title>
        <authorList>
            <person name="Burstein D."/>
            <person name="Amaro F."/>
            <person name="Zusman T."/>
            <person name="Lifshitz Z."/>
            <person name="Cohen O."/>
            <person name="Gilbert J.A."/>
            <person name="Pupko T."/>
            <person name="Shuman H.A."/>
            <person name="Segal G."/>
        </authorList>
    </citation>
    <scope>NUCLEOTIDE SEQUENCE [LARGE SCALE GENOMIC DNA]</scope>
    <source>
        <strain evidence="2 3">Mt.St.Helens-9</strain>
    </source>
</reference>
<organism evidence="2 3">
    <name type="scientific">Legionella spiritensis</name>
    <dbReference type="NCBI Taxonomy" id="452"/>
    <lineage>
        <taxon>Bacteria</taxon>
        <taxon>Pseudomonadati</taxon>
        <taxon>Pseudomonadota</taxon>
        <taxon>Gammaproteobacteria</taxon>
        <taxon>Legionellales</taxon>
        <taxon>Legionellaceae</taxon>
        <taxon>Legionella</taxon>
    </lineage>
</organism>
<evidence type="ECO:0000256" key="1">
    <source>
        <dbReference type="SAM" id="Phobius"/>
    </source>
</evidence>
<gene>
    <name evidence="2" type="ORF">Lspi_2741</name>
</gene>
<proteinExistence type="predicted"/>
<dbReference type="Proteomes" id="UP000054877">
    <property type="component" value="Unassembled WGS sequence"/>
</dbReference>
<comment type="caution">
    <text evidence="2">The sequence shown here is derived from an EMBL/GenBank/DDBJ whole genome shotgun (WGS) entry which is preliminary data.</text>
</comment>
<protein>
    <submittedName>
        <fullName evidence="2">Type IV fimbrial biogenesis PilW-like protein</fullName>
    </submittedName>
</protein>
<dbReference type="PATRIC" id="fig|452.5.peg.3034"/>
<dbReference type="GO" id="GO:0043683">
    <property type="term" value="P:type IV pilus assembly"/>
    <property type="evidence" value="ECO:0007669"/>
    <property type="project" value="InterPro"/>
</dbReference>
<keyword evidence="1" id="KW-0472">Membrane</keyword>